<keyword evidence="2" id="KW-0805">Transcription regulation</keyword>
<feature type="domain" description="HTH tetR-type" evidence="6">
    <location>
        <begin position="10"/>
        <end position="70"/>
    </location>
</feature>
<accession>A0ABN6D587</accession>
<dbReference type="SUPFAM" id="SSF46689">
    <property type="entry name" value="Homeodomain-like"/>
    <property type="match status" value="1"/>
</dbReference>
<keyword evidence="3 5" id="KW-0238">DNA-binding</keyword>
<evidence type="ECO:0000256" key="5">
    <source>
        <dbReference type="PROSITE-ProRule" id="PRU00335"/>
    </source>
</evidence>
<evidence type="ECO:0000256" key="1">
    <source>
        <dbReference type="ARBA" id="ARBA00022491"/>
    </source>
</evidence>
<evidence type="ECO:0000256" key="4">
    <source>
        <dbReference type="ARBA" id="ARBA00023163"/>
    </source>
</evidence>
<keyword evidence="1" id="KW-0678">Repressor</keyword>
<dbReference type="PRINTS" id="PR00455">
    <property type="entry name" value="HTHTETR"/>
</dbReference>
<evidence type="ECO:0000313" key="8">
    <source>
        <dbReference type="Proteomes" id="UP000824366"/>
    </source>
</evidence>
<evidence type="ECO:0000256" key="3">
    <source>
        <dbReference type="ARBA" id="ARBA00023125"/>
    </source>
</evidence>
<name>A0ABN6D587_9BURK</name>
<dbReference type="Pfam" id="PF08361">
    <property type="entry name" value="TetR_C_2"/>
    <property type="match status" value="1"/>
</dbReference>
<gene>
    <name evidence="7" type="ORF">MIZ03_1663</name>
</gene>
<dbReference type="PROSITE" id="PS50977">
    <property type="entry name" value="HTH_TETR_2"/>
    <property type="match status" value="1"/>
</dbReference>
<feature type="DNA-binding region" description="H-T-H motif" evidence="5">
    <location>
        <begin position="33"/>
        <end position="52"/>
    </location>
</feature>
<dbReference type="SUPFAM" id="SSF48498">
    <property type="entry name" value="Tetracyclin repressor-like, C-terminal domain"/>
    <property type="match status" value="1"/>
</dbReference>
<dbReference type="Proteomes" id="UP000824366">
    <property type="component" value="Chromosome"/>
</dbReference>
<dbReference type="EMBL" id="AP024238">
    <property type="protein sequence ID" value="BCO26778.1"/>
    <property type="molecule type" value="Genomic_DNA"/>
</dbReference>
<dbReference type="InterPro" id="IPR023772">
    <property type="entry name" value="DNA-bd_HTH_TetR-type_CS"/>
</dbReference>
<dbReference type="InterPro" id="IPR009057">
    <property type="entry name" value="Homeodomain-like_sf"/>
</dbReference>
<dbReference type="RefSeq" id="WP_223910769.1">
    <property type="nucleotide sequence ID" value="NZ_AP024238.1"/>
</dbReference>
<keyword evidence="4" id="KW-0804">Transcription</keyword>
<dbReference type="InterPro" id="IPR001647">
    <property type="entry name" value="HTH_TetR"/>
</dbReference>
<dbReference type="Pfam" id="PF00440">
    <property type="entry name" value="TetR_N"/>
    <property type="match status" value="1"/>
</dbReference>
<dbReference type="Gene3D" id="1.10.357.10">
    <property type="entry name" value="Tetracycline Repressor, domain 2"/>
    <property type="match status" value="1"/>
</dbReference>
<evidence type="ECO:0000313" key="7">
    <source>
        <dbReference type="EMBL" id="BCO26778.1"/>
    </source>
</evidence>
<keyword evidence="8" id="KW-1185">Reference proteome</keyword>
<reference evidence="7 8" key="1">
    <citation type="journal article" date="2021" name="Microbiol. Spectr.">
        <title>A Single Bacterium Capable of Oxidation and Reduction of Iron at Circumneutral pH.</title>
        <authorList>
            <person name="Kato S."/>
            <person name="Ohkuma M."/>
        </authorList>
    </citation>
    <scope>NUCLEOTIDE SEQUENCE [LARGE SCALE GENOMIC DNA]</scope>
    <source>
        <strain evidence="7 8">MIZ03</strain>
    </source>
</reference>
<dbReference type="InterPro" id="IPR013572">
    <property type="entry name" value="Tscrpt_reg_MAATS_C"/>
</dbReference>
<dbReference type="PROSITE" id="PS01081">
    <property type="entry name" value="HTH_TETR_1"/>
    <property type="match status" value="1"/>
</dbReference>
<evidence type="ECO:0000256" key="2">
    <source>
        <dbReference type="ARBA" id="ARBA00023015"/>
    </source>
</evidence>
<sequence length="220" mass="24660">MARRTKEDAQHTRQQLLEAAQRVFAEKGVSRTSLQDIALAAGVTRGAIYWHFKNKAELFNAMMDSAILPMERTLQSIGHDAEQDPLVELENAMLQSLRSIEDDERTRAIFEVATMKVEYVDELLAVKQRHVKCSVDTTEQMQRSLQKAVTRRAITLTVSTADAARGLHALMAGLIHTWMLDPLSFKLVAVAQVAIRTYLRGLGQFVRPGAVDILMVKNSE</sequence>
<dbReference type="InterPro" id="IPR036271">
    <property type="entry name" value="Tet_transcr_reg_TetR-rel_C_sf"/>
</dbReference>
<protein>
    <submittedName>
        <fullName evidence="7">HTH-type transcriptional regulator TtgR</fullName>
    </submittedName>
</protein>
<dbReference type="InterPro" id="IPR050624">
    <property type="entry name" value="HTH-type_Tx_Regulator"/>
</dbReference>
<dbReference type="PANTHER" id="PTHR43479">
    <property type="entry name" value="ACREF/ENVCD OPERON REPRESSOR-RELATED"/>
    <property type="match status" value="1"/>
</dbReference>
<proteinExistence type="predicted"/>
<organism evidence="7 8">
    <name type="scientific">Rhodoferax lithotrophicus</name>
    <dbReference type="NCBI Taxonomy" id="2798804"/>
    <lineage>
        <taxon>Bacteria</taxon>
        <taxon>Pseudomonadati</taxon>
        <taxon>Pseudomonadota</taxon>
        <taxon>Betaproteobacteria</taxon>
        <taxon>Burkholderiales</taxon>
        <taxon>Comamonadaceae</taxon>
        <taxon>Rhodoferax</taxon>
    </lineage>
</organism>
<evidence type="ECO:0000259" key="6">
    <source>
        <dbReference type="PROSITE" id="PS50977"/>
    </source>
</evidence>
<dbReference type="PANTHER" id="PTHR43479:SF11">
    <property type="entry name" value="ACREF_ENVCD OPERON REPRESSOR-RELATED"/>
    <property type="match status" value="1"/>
</dbReference>